<accession>A0A919I563</accession>
<gene>
    <name evidence="1" type="ORF">KPZU09_57920</name>
</gene>
<evidence type="ECO:0000313" key="1">
    <source>
        <dbReference type="EMBL" id="GHK56056.1"/>
    </source>
</evidence>
<dbReference type="AlphaFoldDB" id="A0A919I563"/>
<sequence>MKAFCVEHEDDVSFYLWLQWLAWSQFAACWETSQRDGMPIGLYRDRRWASPRRVGNPVRS</sequence>
<reference evidence="1" key="1">
    <citation type="submission" date="2020-10" db="EMBL/GenBank/DDBJ databases">
        <title>Genome Sequence of ESBL Producing Zambian Clinical Strains.</title>
        <authorList>
            <person name="Shawa M."/>
            <person name="Furuta Y."/>
            <person name="Simbotwe M."/>
            <person name="Mulenga E."/>
            <person name="Mubanga M."/>
            <person name="Mulenga G."/>
            <person name="Kaile C."/>
            <person name="Zorigt T."/>
            <person name="Hang'ombe B."/>
            <person name="Higashi H."/>
        </authorList>
    </citation>
    <scope>NUCLEOTIDE SEQUENCE</scope>
    <source>
        <strain evidence="1">Zam_UTH_09</strain>
    </source>
</reference>
<dbReference type="InterPro" id="IPR017853">
    <property type="entry name" value="GH"/>
</dbReference>
<comment type="caution">
    <text evidence="1">The sequence shown here is derived from an EMBL/GenBank/DDBJ whole genome shotgun (WGS) entry which is preliminary data.</text>
</comment>
<evidence type="ECO:0000313" key="2">
    <source>
        <dbReference type="Proteomes" id="UP000655094"/>
    </source>
</evidence>
<name>A0A919I563_KLEPN</name>
<protein>
    <submittedName>
        <fullName evidence="1">Uncharacterized protein</fullName>
    </submittedName>
</protein>
<organism evidence="1 2">
    <name type="scientific">Klebsiella pneumoniae</name>
    <dbReference type="NCBI Taxonomy" id="573"/>
    <lineage>
        <taxon>Bacteria</taxon>
        <taxon>Pseudomonadati</taxon>
        <taxon>Pseudomonadota</taxon>
        <taxon>Gammaproteobacteria</taxon>
        <taxon>Enterobacterales</taxon>
        <taxon>Enterobacteriaceae</taxon>
        <taxon>Klebsiella/Raoultella group</taxon>
        <taxon>Klebsiella</taxon>
        <taxon>Klebsiella pneumoniae complex</taxon>
    </lineage>
</organism>
<dbReference type="Gene3D" id="3.20.20.80">
    <property type="entry name" value="Glycosidases"/>
    <property type="match status" value="1"/>
</dbReference>
<dbReference type="SUPFAM" id="SSF51445">
    <property type="entry name" value="(Trans)glycosidases"/>
    <property type="match status" value="1"/>
</dbReference>
<dbReference type="EMBL" id="BNFF01000001">
    <property type="protein sequence ID" value="GHK56056.1"/>
    <property type="molecule type" value="Genomic_DNA"/>
</dbReference>
<proteinExistence type="predicted"/>
<dbReference type="Proteomes" id="UP000655094">
    <property type="component" value="Unassembled WGS sequence"/>
</dbReference>